<dbReference type="EMBL" id="QJSP01000021">
    <property type="protein sequence ID" value="PYE12577.1"/>
    <property type="molecule type" value="Genomic_DNA"/>
</dbReference>
<dbReference type="Proteomes" id="UP000247591">
    <property type="component" value="Unassembled WGS sequence"/>
</dbReference>
<reference evidence="1 2" key="1">
    <citation type="submission" date="2018-06" db="EMBL/GenBank/DDBJ databases">
        <title>Genomic Encyclopedia of Type Strains, Phase IV (KMG-IV): sequencing the most valuable type-strain genomes for metagenomic binning, comparative biology and taxonomic classification.</title>
        <authorList>
            <person name="Goeker M."/>
        </authorList>
    </citation>
    <scope>NUCLEOTIDE SEQUENCE [LARGE SCALE GENOMIC DNA]</scope>
    <source>
        <strain evidence="1 2">DSM 45521</strain>
    </source>
</reference>
<dbReference type="InterPro" id="IPR017523">
    <property type="entry name" value="Rv3268"/>
</dbReference>
<sequence>MCQLTTVTDAALHPALSTDGSQPLLTYYDDATGERTELSGITTANWAAKTANMIRDEFGLMAGDVVSVDLPTHWQSAAVLLGAWWAGVHVRLGYSDDAALAFCSMATLERVDAAPEIAVVSLDPFGMPMRDLPIGLTDYAASVRVHGDQFRPAGPGGPALDDRSVDEVVAEARAFAAGAGIVAGSRIMTTRSWDDPGNLIANLLATLVSGGSLVQVANPNLAKLPARAESEKVTATLT</sequence>
<name>A0A318RMR4_WILLI</name>
<organism evidence="1 2">
    <name type="scientific">Williamsia limnetica</name>
    <dbReference type="NCBI Taxonomy" id="882452"/>
    <lineage>
        <taxon>Bacteria</taxon>
        <taxon>Bacillati</taxon>
        <taxon>Actinomycetota</taxon>
        <taxon>Actinomycetes</taxon>
        <taxon>Mycobacteriales</taxon>
        <taxon>Nocardiaceae</taxon>
        <taxon>Williamsia</taxon>
    </lineage>
</organism>
<gene>
    <name evidence="1" type="ORF">DFR67_1217</name>
</gene>
<evidence type="ECO:0000313" key="1">
    <source>
        <dbReference type="EMBL" id="PYE12577.1"/>
    </source>
</evidence>
<evidence type="ECO:0000313" key="2">
    <source>
        <dbReference type="Proteomes" id="UP000247591"/>
    </source>
</evidence>
<keyword evidence="2" id="KW-1185">Reference proteome</keyword>
<protein>
    <submittedName>
        <fullName evidence="1">Uncharacterized protein (TIGR03089 family)</fullName>
    </submittedName>
</protein>
<accession>A0A318RMR4</accession>
<dbReference type="SUPFAM" id="SSF56801">
    <property type="entry name" value="Acetyl-CoA synthetase-like"/>
    <property type="match status" value="1"/>
</dbReference>
<dbReference type="NCBIfam" id="TIGR03089">
    <property type="entry name" value="TIGR03089 family protein"/>
    <property type="match status" value="1"/>
</dbReference>
<dbReference type="AlphaFoldDB" id="A0A318RMR4"/>
<proteinExistence type="predicted"/>
<comment type="caution">
    <text evidence="1">The sequence shown here is derived from an EMBL/GenBank/DDBJ whole genome shotgun (WGS) entry which is preliminary data.</text>
</comment>